<dbReference type="Proteomes" id="UP001589559">
    <property type="component" value="Unassembled WGS sequence"/>
</dbReference>
<evidence type="ECO:0000313" key="2">
    <source>
        <dbReference type="Proteomes" id="UP001589559"/>
    </source>
</evidence>
<evidence type="ECO:0000313" key="1">
    <source>
        <dbReference type="EMBL" id="MFB9813829.1"/>
    </source>
</evidence>
<comment type="caution">
    <text evidence="1">The sequence shown here is derived from an EMBL/GenBank/DDBJ whole genome shotgun (WGS) entry which is preliminary data.</text>
</comment>
<accession>A0ACC6VRJ3</accession>
<keyword evidence="2" id="KW-1185">Reference proteome</keyword>
<reference evidence="1" key="1">
    <citation type="submission" date="2024-09" db="EMBL/GenBank/DDBJ databases">
        <authorList>
            <person name="Sun Q."/>
            <person name="Mori K."/>
        </authorList>
    </citation>
    <scope>NUCLEOTIDE SEQUENCE</scope>
    <source>
        <strain evidence="1">JCM 19018</strain>
    </source>
</reference>
<dbReference type="EMBL" id="JBHMAK010000015">
    <property type="protein sequence ID" value="MFB9813829.1"/>
    <property type="molecule type" value="Genomic_DNA"/>
</dbReference>
<proteinExistence type="predicted"/>
<protein>
    <submittedName>
        <fullName evidence="1">IucA/IucC family protein</fullName>
    </submittedName>
</protein>
<organism evidence="1 2">
    <name type="scientific">Haloarcula sebkhae</name>
    <dbReference type="NCBI Taxonomy" id="932660"/>
    <lineage>
        <taxon>Archaea</taxon>
        <taxon>Methanobacteriati</taxon>
        <taxon>Methanobacteriota</taxon>
        <taxon>Stenosarchaea group</taxon>
        <taxon>Halobacteria</taxon>
        <taxon>Halobacteriales</taxon>
        <taxon>Haloarculaceae</taxon>
        <taxon>Haloarcula</taxon>
    </lineage>
</organism>
<sequence length="611" mass="67162">MAEEATTFPLSEPDQSTVVPPGLSAPTVADRLRPLPPTAERALVLPLPSIDTTLAVPIEAMRAYRRPDPVGDVVRCDVDTTRRLMRPKTVLQTLWTAGRLNGATHDDVERLAKEFADSAANLALSYTQRNQRELSVRQQASDADWDSDTAFLRAATDPLLRSERLITEGHPLHPGAKLRRGFCSSEVVSYASEYDGVPEIRFVAVTNEYSSGATTEGGLTLSERLYELVPGLRDAVADAVTDAGHDPESMTVLPVHPWQYRHELPERYGRELDRDVIVAIPDCALPAAATVSLRTLVPQGTKRSTPPHLKLSLGIQTTSSIRTITPQTVHNGPRITDVLDRVLDDGQFKSLRGLPETAGACFHDPGGPHTDGQSHDRAKHLSALVRHNPLKYVDGGKLPVTGAALLARGPLEDRPLIDVLAPDGGPDMTASFLRRYAETIVPDALRLLVAYGIGLEAHLQNCIIAFDDGFPDEVFIRDYGGLRICRDRLAAASHSISLYPGSVTVSDEMKPAYDKLTYALFQNHLAEVIRFLVRQGTISEPRCWEIVSAVVGETLENLRYDGIPSTWVDDAAEVLFESTWEYKCLTRMRLTDKSHSYVHESVPNPLSRSSE</sequence>
<name>A0ACC6VRJ3_9EURY</name>
<gene>
    <name evidence="1" type="ORF">ACFFN7_21100</name>
</gene>